<organism evidence="2 3">
    <name type="scientific">Lutibacter oceani</name>
    <dbReference type="NCBI Taxonomy" id="1853311"/>
    <lineage>
        <taxon>Bacteria</taxon>
        <taxon>Pseudomonadati</taxon>
        <taxon>Bacteroidota</taxon>
        <taxon>Flavobacteriia</taxon>
        <taxon>Flavobacteriales</taxon>
        <taxon>Flavobacteriaceae</taxon>
        <taxon>Lutibacter</taxon>
    </lineage>
</organism>
<proteinExistence type="predicted"/>
<feature type="compositionally biased region" description="Basic residues" evidence="1">
    <location>
        <begin position="18"/>
        <end position="36"/>
    </location>
</feature>
<name>A0A3D9S385_9FLAO</name>
<keyword evidence="3" id="KW-1185">Reference proteome</keyword>
<dbReference type="EMBL" id="QTTQ01000009">
    <property type="protein sequence ID" value="REE83325.1"/>
    <property type="molecule type" value="Genomic_DNA"/>
</dbReference>
<evidence type="ECO:0000313" key="3">
    <source>
        <dbReference type="Proteomes" id="UP000256429"/>
    </source>
</evidence>
<evidence type="ECO:0000313" key="2">
    <source>
        <dbReference type="EMBL" id="REE83325.1"/>
    </source>
</evidence>
<gene>
    <name evidence="2" type="ORF">BX611_0614</name>
</gene>
<feature type="region of interest" description="Disordered" evidence="1">
    <location>
        <begin position="1"/>
        <end position="36"/>
    </location>
</feature>
<comment type="caution">
    <text evidence="2">The sequence shown here is derived from an EMBL/GenBank/DDBJ whole genome shotgun (WGS) entry which is preliminary data.</text>
</comment>
<protein>
    <submittedName>
        <fullName evidence="2">Uncharacterized protein</fullName>
    </submittedName>
</protein>
<dbReference type="Proteomes" id="UP000256429">
    <property type="component" value="Unassembled WGS sequence"/>
</dbReference>
<accession>A0A3D9S385</accession>
<dbReference type="AlphaFoldDB" id="A0A3D9S385"/>
<reference evidence="2 3" key="1">
    <citation type="submission" date="2018-08" db="EMBL/GenBank/DDBJ databases">
        <title>Genomic Encyclopedia of Type Strains, Phase III (KMG-III): the genomes of soil and plant-associated and newly described type strains.</title>
        <authorList>
            <person name="Whitman W."/>
        </authorList>
    </citation>
    <scope>NUCLEOTIDE SEQUENCE [LARGE SCALE GENOMIC DNA]</scope>
    <source>
        <strain evidence="2 3">325-5</strain>
    </source>
</reference>
<sequence length="36" mass="4393">MTKPHEKQTNYTNEGNLKKMKNFRVHSKRSKKLLNY</sequence>
<evidence type="ECO:0000256" key="1">
    <source>
        <dbReference type="SAM" id="MobiDB-lite"/>
    </source>
</evidence>